<dbReference type="InterPro" id="IPR050446">
    <property type="entry name" value="FAD-oxidoreductase/Apoptosis"/>
</dbReference>
<dbReference type="Proteomes" id="UP000184452">
    <property type="component" value="Unassembled WGS sequence"/>
</dbReference>
<dbReference type="SUPFAM" id="SSF55424">
    <property type="entry name" value="FAD/NAD-linked reductases, dimerisation (C-terminal) domain"/>
    <property type="match status" value="1"/>
</dbReference>
<feature type="domain" description="Reductase C-terminal" evidence="6">
    <location>
        <begin position="333"/>
        <end position="398"/>
    </location>
</feature>
<sequence>MSAAPDPVVVIGAGLAGLRTADALREQGYTGGLVLVGDEPDPPYDRPPLSKDVLTGRVPVSAADLPIPAGLDARTVLGRAAVRLDRAARTVLLNDGTELRYAGLVVATGAGAAPWPGPRTPGPGVHLLRGRRDAVALRAALLGGGPVLVAGAGFLGCEVASAARSMGLEVTLVARGGTPLESAVGARAGAFMAAVQADAGVDLRTGTAVAALPDRRGRVLLSDGTRVAARTVVLALGARPATDWLRGGGLLLDPKTGALLCDSRGRALDLRGDPVPDIVALGDAAAPPHPCPGPGTPSHLALGHWSGAVDRAAGAAAALLGAPPPREPVVPSFWSDQFGLRLRSVGVPGAADRAEVREHDPVRRRLEVVYLRGGRTVGALTVNRTSRLAGHRREIVRGLPGQEVSTDSGIGVGRQP</sequence>
<evidence type="ECO:0000256" key="1">
    <source>
        <dbReference type="ARBA" id="ARBA00001974"/>
    </source>
</evidence>
<dbReference type="InterPro" id="IPR028202">
    <property type="entry name" value="Reductase_C"/>
</dbReference>
<name>A0A1M6HH07_9ACTN</name>
<evidence type="ECO:0000256" key="2">
    <source>
        <dbReference type="ARBA" id="ARBA00022630"/>
    </source>
</evidence>
<dbReference type="STRING" id="758803.SAMN05421803_104177"/>
<reference evidence="7 8" key="1">
    <citation type="submission" date="2016-11" db="EMBL/GenBank/DDBJ databases">
        <authorList>
            <person name="Jaros S."/>
            <person name="Januszkiewicz K."/>
            <person name="Wedrychowicz H."/>
        </authorList>
    </citation>
    <scope>NUCLEOTIDE SEQUENCE [LARGE SCALE GENOMIC DNA]</scope>
    <source>
        <strain evidence="7 8">CGMCC 4.5723</strain>
    </source>
</reference>
<evidence type="ECO:0000259" key="5">
    <source>
        <dbReference type="Pfam" id="PF07992"/>
    </source>
</evidence>
<dbReference type="AlphaFoldDB" id="A0A1M6HH07"/>
<dbReference type="InterPro" id="IPR023753">
    <property type="entry name" value="FAD/NAD-binding_dom"/>
</dbReference>
<dbReference type="GO" id="GO:0016651">
    <property type="term" value="F:oxidoreductase activity, acting on NAD(P)H"/>
    <property type="evidence" value="ECO:0007669"/>
    <property type="project" value="TreeGrafter"/>
</dbReference>
<dbReference type="InterPro" id="IPR036188">
    <property type="entry name" value="FAD/NAD-bd_sf"/>
</dbReference>
<dbReference type="EMBL" id="FQZK01000004">
    <property type="protein sequence ID" value="SHJ21510.1"/>
    <property type="molecule type" value="Genomic_DNA"/>
</dbReference>
<gene>
    <name evidence="7" type="ORF">SAMN05421803_104177</name>
</gene>
<dbReference type="OrthoDB" id="1145at2"/>
<dbReference type="InterPro" id="IPR016156">
    <property type="entry name" value="FAD/NAD-linked_Rdtase_dimer_sf"/>
</dbReference>
<dbReference type="Gene3D" id="3.50.50.60">
    <property type="entry name" value="FAD/NAD(P)-binding domain"/>
    <property type="match status" value="2"/>
</dbReference>
<evidence type="ECO:0000259" key="6">
    <source>
        <dbReference type="Pfam" id="PF14759"/>
    </source>
</evidence>
<evidence type="ECO:0000256" key="4">
    <source>
        <dbReference type="ARBA" id="ARBA00023002"/>
    </source>
</evidence>
<evidence type="ECO:0000313" key="7">
    <source>
        <dbReference type="EMBL" id="SHJ21510.1"/>
    </source>
</evidence>
<accession>A0A1M6HH07</accession>
<dbReference type="PRINTS" id="PR00368">
    <property type="entry name" value="FADPNR"/>
</dbReference>
<evidence type="ECO:0000256" key="3">
    <source>
        <dbReference type="ARBA" id="ARBA00022827"/>
    </source>
</evidence>
<dbReference type="SUPFAM" id="SSF51905">
    <property type="entry name" value="FAD/NAD(P)-binding domain"/>
    <property type="match status" value="2"/>
</dbReference>
<dbReference type="PANTHER" id="PTHR43557">
    <property type="entry name" value="APOPTOSIS-INDUCING FACTOR 1"/>
    <property type="match status" value="1"/>
</dbReference>
<comment type="cofactor">
    <cofactor evidence="1">
        <name>FAD</name>
        <dbReference type="ChEBI" id="CHEBI:57692"/>
    </cofactor>
</comment>
<dbReference type="Pfam" id="PF07992">
    <property type="entry name" value="Pyr_redox_2"/>
    <property type="match status" value="1"/>
</dbReference>
<organism evidence="7 8">
    <name type="scientific">Nocardiopsis flavescens</name>
    <dbReference type="NCBI Taxonomy" id="758803"/>
    <lineage>
        <taxon>Bacteria</taxon>
        <taxon>Bacillati</taxon>
        <taxon>Actinomycetota</taxon>
        <taxon>Actinomycetes</taxon>
        <taxon>Streptosporangiales</taxon>
        <taxon>Nocardiopsidaceae</taxon>
        <taxon>Nocardiopsis</taxon>
    </lineage>
</organism>
<dbReference type="RefSeq" id="WP_073377955.1">
    <property type="nucleotide sequence ID" value="NZ_FQZK01000004.1"/>
</dbReference>
<keyword evidence="4" id="KW-0560">Oxidoreductase</keyword>
<keyword evidence="2" id="KW-0285">Flavoprotein</keyword>
<protein>
    <submittedName>
        <fullName evidence="7">NADPH-dependent 2,4-dienoyl-CoA reductase, sulfur reductase</fullName>
    </submittedName>
</protein>
<proteinExistence type="predicted"/>
<feature type="domain" description="FAD/NAD(P)-binding" evidence="5">
    <location>
        <begin position="8"/>
        <end position="299"/>
    </location>
</feature>
<keyword evidence="8" id="KW-1185">Reference proteome</keyword>
<dbReference type="PRINTS" id="PR00411">
    <property type="entry name" value="PNDRDTASEI"/>
</dbReference>
<dbReference type="Gene3D" id="3.30.390.30">
    <property type="match status" value="1"/>
</dbReference>
<keyword evidence="3" id="KW-0274">FAD</keyword>
<dbReference type="GO" id="GO:0005737">
    <property type="term" value="C:cytoplasm"/>
    <property type="evidence" value="ECO:0007669"/>
    <property type="project" value="TreeGrafter"/>
</dbReference>
<dbReference type="Pfam" id="PF14759">
    <property type="entry name" value="Reductase_C"/>
    <property type="match status" value="1"/>
</dbReference>
<evidence type="ECO:0000313" key="8">
    <source>
        <dbReference type="Proteomes" id="UP000184452"/>
    </source>
</evidence>
<dbReference type="PANTHER" id="PTHR43557:SF2">
    <property type="entry name" value="RIESKE DOMAIN-CONTAINING PROTEIN-RELATED"/>
    <property type="match status" value="1"/>
</dbReference>